<keyword evidence="2" id="KW-0238">DNA-binding</keyword>
<gene>
    <name evidence="6" type="ORF">Tco025E_09527</name>
</gene>
<dbReference type="GO" id="GO:0005737">
    <property type="term" value="C:cytoplasm"/>
    <property type="evidence" value="ECO:0007669"/>
    <property type="project" value="TreeGrafter"/>
</dbReference>
<evidence type="ECO:0000256" key="1">
    <source>
        <dbReference type="ARBA" id="ARBA00005446"/>
    </source>
</evidence>
<dbReference type="GO" id="GO:0005694">
    <property type="term" value="C:chromosome"/>
    <property type="evidence" value="ECO:0007669"/>
    <property type="project" value="TreeGrafter"/>
</dbReference>
<keyword evidence="6" id="KW-0378">Hydrolase</keyword>
<keyword evidence="6" id="KW-0067">ATP-binding</keyword>
<dbReference type="InterPro" id="IPR027417">
    <property type="entry name" value="P-loop_NTPase"/>
</dbReference>
<evidence type="ECO:0000256" key="4">
    <source>
        <dbReference type="ARBA" id="ARBA00023242"/>
    </source>
</evidence>
<dbReference type="AlphaFoldDB" id="A0A3R7N674"/>
<keyword evidence="4" id="KW-0539">Nucleus</keyword>
<evidence type="ECO:0000256" key="3">
    <source>
        <dbReference type="ARBA" id="ARBA00023235"/>
    </source>
</evidence>
<keyword evidence="7" id="KW-1185">Reference proteome</keyword>
<dbReference type="OrthoDB" id="10261556at2759"/>
<evidence type="ECO:0000313" key="7">
    <source>
        <dbReference type="Proteomes" id="UP000284403"/>
    </source>
</evidence>
<feature type="region of interest" description="Disordered" evidence="5">
    <location>
        <begin position="16"/>
        <end position="53"/>
    </location>
</feature>
<dbReference type="PANTHER" id="PTHR13710">
    <property type="entry name" value="DNA HELICASE RECQ FAMILY MEMBER"/>
    <property type="match status" value="1"/>
</dbReference>
<dbReference type="EMBL" id="MKKU01001163">
    <property type="protein sequence ID" value="RNE97199.1"/>
    <property type="molecule type" value="Genomic_DNA"/>
</dbReference>
<protein>
    <submittedName>
        <fullName evidence="6">ATP-dependent DEAD/H DNA helicase recQ</fullName>
    </submittedName>
</protein>
<dbReference type="GO" id="GO:0005634">
    <property type="term" value="C:nucleus"/>
    <property type="evidence" value="ECO:0007669"/>
    <property type="project" value="TreeGrafter"/>
</dbReference>
<sequence>MRARMLAVRLRRCQPAGQVALPPTPRADANPPGAGDHRRLPRVSPAQGRAHALTANDAPAVALTGQTSDAPRRALFAEWASGRAAHTRVRVAPGYCGRSDHFVRCRVHLARRRLLSRFVVDEARCVSQWGHDLRPGHRKLAVLKQQFPVTPVSAPTATATELAQQGTISTLRLQDALVFKGSFNRPNLSCSVRKVGRSVGLVAVDLIKHRLPPQSCGIVYRLSRKGCEKMAAELVGAGARASYCQAEASREEREAGAVGEG</sequence>
<keyword evidence="3" id="KW-0413">Isomerase</keyword>
<name>A0A3R7N674_9TRYP</name>
<proteinExistence type="inferred from homology"/>
<evidence type="ECO:0000313" key="6">
    <source>
        <dbReference type="EMBL" id="RNE97199.1"/>
    </source>
</evidence>
<dbReference type="PANTHER" id="PTHR13710:SF153">
    <property type="entry name" value="RECQ-LIKE DNA HELICASE BLM"/>
    <property type="match status" value="1"/>
</dbReference>
<keyword evidence="6" id="KW-0547">Nucleotide-binding</keyword>
<dbReference type="Gene3D" id="3.40.50.300">
    <property type="entry name" value="P-loop containing nucleotide triphosphate hydrolases"/>
    <property type="match status" value="1"/>
</dbReference>
<dbReference type="GO" id="GO:0000724">
    <property type="term" value="P:double-strand break repair via homologous recombination"/>
    <property type="evidence" value="ECO:0007669"/>
    <property type="project" value="TreeGrafter"/>
</dbReference>
<keyword evidence="6" id="KW-0347">Helicase</keyword>
<dbReference type="SUPFAM" id="SSF52540">
    <property type="entry name" value="P-loop containing nucleoside triphosphate hydrolases"/>
    <property type="match status" value="1"/>
</dbReference>
<evidence type="ECO:0000256" key="5">
    <source>
        <dbReference type="SAM" id="MobiDB-lite"/>
    </source>
</evidence>
<dbReference type="Proteomes" id="UP000284403">
    <property type="component" value="Unassembled WGS sequence"/>
</dbReference>
<comment type="similarity">
    <text evidence="1">Belongs to the helicase family. RecQ subfamily.</text>
</comment>
<comment type="caution">
    <text evidence="6">The sequence shown here is derived from an EMBL/GenBank/DDBJ whole genome shotgun (WGS) entry which is preliminary data.</text>
</comment>
<dbReference type="RefSeq" id="XP_029223546.1">
    <property type="nucleotide sequence ID" value="XM_029376344.1"/>
</dbReference>
<accession>A0A3R7N674</accession>
<organism evidence="6 7">
    <name type="scientific">Trypanosoma conorhini</name>
    <dbReference type="NCBI Taxonomy" id="83891"/>
    <lineage>
        <taxon>Eukaryota</taxon>
        <taxon>Discoba</taxon>
        <taxon>Euglenozoa</taxon>
        <taxon>Kinetoplastea</taxon>
        <taxon>Metakinetoplastina</taxon>
        <taxon>Trypanosomatida</taxon>
        <taxon>Trypanosomatidae</taxon>
        <taxon>Trypanosoma</taxon>
    </lineage>
</organism>
<dbReference type="GO" id="GO:0009378">
    <property type="term" value="F:four-way junction helicase activity"/>
    <property type="evidence" value="ECO:0007669"/>
    <property type="project" value="TreeGrafter"/>
</dbReference>
<evidence type="ECO:0000256" key="2">
    <source>
        <dbReference type="ARBA" id="ARBA00023125"/>
    </source>
</evidence>
<dbReference type="GO" id="GO:0003677">
    <property type="term" value="F:DNA binding"/>
    <property type="evidence" value="ECO:0007669"/>
    <property type="project" value="UniProtKB-KW"/>
</dbReference>
<dbReference type="GeneID" id="40323138"/>
<reference evidence="6 7" key="1">
    <citation type="journal article" date="2018" name="BMC Genomics">
        <title>Genomic comparison of Trypanosoma conorhini and Trypanosoma rangeli to Trypanosoma cruzi strains of high and low virulence.</title>
        <authorList>
            <person name="Bradwell K.R."/>
            <person name="Koparde V.N."/>
            <person name="Matveyev A.V."/>
            <person name="Serrano M.G."/>
            <person name="Alves J.M."/>
            <person name="Parikh H."/>
            <person name="Huang B."/>
            <person name="Lee V."/>
            <person name="Espinosa-Alvarez O."/>
            <person name="Ortiz P.A."/>
            <person name="Costa-Martins A.G."/>
            <person name="Teixeira M.M."/>
            <person name="Buck G.A."/>
        </authorList>
    </citation>
    <scope>NUCLEOTIDE SEQUENCE [LARGE SCALE GENOMIC DNA]</scope>
    <source>
        <strain evidence="6 7">025E</strain>
    </source>
</reference>
<dbReference type="GO" id="GO:0043138">
    <property type="term" value="F:3'-5' DNA helicase activity"/>
    <property type="evidence" value="ECO:0007669"/>
    <property type="project" value="TreeGrafter"/>
</dbReference>